<dbReference type="InterPro" id="IPR029062">
    <property type="entry name" value="Class_I_gatase-like"/>
</dbReference>
<name>F5YRF2_TREPZ</name>
<dbReference type="GO" id="GO:0005829">
    <property type="term" value="C:cytosol"/>
    <property type="evidence" value="ECO:0007669"/>
    <property type="project" value="TreeGrafter"/>
</dbReference>
<keyword evidence="1" id="KW-0378">Hydrolase</keyword>
<dbReference type="RefSeq" id="WP_015708800.1">
    <property type="nucleotide sequence ID" value="NC_015578.1"/>
</dbReference>
<dbReference type="OrthoDB" id="9806430at2"/>
<dbReference type="PROSITE" id="PS51273">
    <property type="entry name" value="GATASE_TYPE_1"/>
    <property type="match status" value="1"/>
</dbReference>
<evidence type="ECO:0000313" key="2">
    <source>
        <dbReference type="Proteomes" id="UP000009223"/>
    </source>
</evidence>
<gene>
    <name evidence="1" type="ordered locus">TREPR_1281</name>
</gene>
<dbReference type="InterPro" id="IPR044668">
    <property type="entry name" value="PuuD-like"/>
</dbReference>
<dbReference type="GO" id="GO:0016811">
    <property type="term" value="F:hydrolase activity, acting on carbon-nitrogen (but not peptide) bonds, in linear amides"/>
    <property type="evidence" value="ECO:0007669"/>
    <property type="project" value="InterPro"/>
</dbReference>
<dbReference type="Pfam" id="PF07722">
    <property type="entry name" value="Peptidase_C26"/>
    <property type="match status" value="1"/>
</dbReference>
<evidence type="ECO:0000313" key="1">
    <source>
        <dbReference type="EMBL" id="AEF86286.1"/>
    </source>
</evidence>
<dbReference type="PANTHER" id="PTHR43235:SF1">
    <property type="entry name" value="GLUTAMINE AMIDOTRANSFERASE PB2B2.05-RELATED"/>
    <property type="match status" value="1"/>
</dbReference>
<dbReference type="Gene3D" id="3.40.50.880">
    <property type="match status" value="1"/>
</dbReference>
<protein>
    <submittedName>
        <fullName evidence="1">Gamma-glutamyl-gamma-aminobutyrate hydrolase (Gamma-glu-gaba hydrolase)</fullName>
        <ecNumber evidence="1">3.5.1.-</ecNumber>
    </submittedName>
</protein>
<dbReference type="EMBL" id="CP001843">
    <property type="protein sequence ID" value="AEF86286.1"/>
    <property type="molecule type" value="Genomic_DNA"/>
</dbReference>
<dbReference type="eggNOG" id="COG2071">
    <property type="taxonomic scope" value="Bacteria"/>
</dbReference>
<keyword evidence="2" id="KW-1185">Reference proteome</keyword>
<dbReference type="InterPro" id="IPR011697">
    <property type="entry name" value="Peptidase_C26"/>
</dbReference>
<organism evidence="1 2">
    <name type="scientific">Treponema primitia (strain ATCC BAA-887 / DSM 12427 / ZAS-2)</name>
    <dbReference type="NCBI Taxonomy" id="545694"/>
    <lineage>
        <taxon>Bacteria</taxon>
        <taxon>Pseudomonadati</taxon>
        <taxon>Spirochaetota</taxon>
        <taxon>Spirochaetia</taxon>
        <taxon>Spirochaetales</taxon>
        <taxon>Treponemataceae</taxon>
        <taxon>Treponema</taxon>
    </lineage>
</organism>
<accession>F5YRF2</accession>
<dbReference type="STRING" id="545694.TREPR_1281"/>
<dbReference type="MEROPS" id="C26.A28"/>
<dbReference type="HOGENOM" id="CLU_030756_2_1_12"/>
<dbReference type="CDD" id="cd01745">
    <property type="entry name" value="GATase1_2"/>
    <property type="match status" value="1"/>
</dbReference>
<dbReference type="KEGG" id="tpi:TREPR_1281"/>
<proteinExistence type="predicted"/>
<dbReference type="AlphaFoldDB" id="F5YRF2"/>
<reference evidence="2" key="1">
    <citation type="submission" date="2009-12" db="EMBL/GenBank/DDBJ databases">
        <title>Complete sequence of Treponema primitia strain ZAS-2.</title>
        <authorList>
            <person name="Tetu S.G."/>
            <person name="Matson E."/>
            <person name="Ren Q."/>
            <person name="Seshadri R."/>
            <person name="Elbourne L."/>
            <person name="Hassan K.A."/>
            <person name="Durkin A."/>
            <person name="Radune D."/>
            <person name="Mohamoud Y."/>
            <person name="Shay R."/>
            <person name="Jin S."/>
            <person name="Zhang X."/>
            <person name="Lucey K."/>
            <person name="Ballor N.R."/>
            <person name="Ottesen E."/>
            <person name="Rosenthal R."/>
            <person name="Allen A."/>
            <person name="Leadbetter J.R."/>
            <person name="Paulsen I.T."/>
        </authorList>
    </citation>
    <scope>NUCLEOTIDE SEQUENCE [LARGE SCALE GENOMIC DNA]</scope>
    <source>
        <strain evidence="2">ATCC BAA-887 / DSM 12427 / ZAS-2</strain>
    </source>
</reference>
<dbReference type="PANTHER" id="PTHR43235">
    <property type="entry name" value="GLUTAMINE AMIDOTRANSFERASE PB2B2.05-RELATED"/>
    <property type="match status" value="1"/>
</dbReference>
<dbReference type="SUPFAM" id="SSF52317">
    <property type="entry name" value="Class I glutamine amidotransferase-like"/>
    <property type="match status" value="1"/>
</dbReference>
<reference evidence="1 2" key="2">
    <citation type="journal article" date="2011" name="ISME J.">
        <title>RNA-seq reveals cooperative metabolic interactions between two termite-gut spirochete species in co-culture.</title>
        <authorList>
            <person name="Rosenthal A.Z."/>
            <person name="Matson E.G."/>
            <person name="Eldar A."/>
            <person name="Leadbetter J.R."/>
        </authorList>
    </citation>
    <scope>NUCLEOTIDE SEQUENCE [LARGE SCALE GENOMIC DNA]</scope>
    <source>
        <strain evidence="2">ATCC BAA-887 / DSM 12427 / ZAS-2</strain>
    </source>
</reference>
<dbReference type="Proteomes" id="UP000009223">
    <property type="component" value="Chromosome"/>
</dbReference>
<dbReference type="EC" id="3.5.1.-" evidence="1"/>
<sequence>MKPRIGIVSRYSTKSDLGVFAHQGLKNDTWQILSNAYIEAITDAGGLPIIIPIYQDPHLALEFIPFLDGILFPGGTDIDPAYYHEAPDPEGEIWALSPEMDALEMELGEKVLKDTNIPILGVCRGLQLFNILKGGSLYQDLKYSCATIAHGVDPAAELSSRAHEVILEKGSMLYGITGEETLKVNSYHHQTVKEIGRGLQVAARSTDGLVEALEGSDEGRFELFFQWHPEMLALKRCGADRPSRKIFSNFIEECGKSA</sequence>